<accession>A0A0C2G5B9</accession>
<proteinExistence type="predicted"/>
<dbReference type="EMBL" id="KN739727">
    <property type="protein sequence ID" value="KIH54094.1"/>
    <property type="molecule type" value="Genomic_DNA"/>
</dbReference>
<reference evidence="1 2" key="1">
    <citation type="submission" date="2013-12" db="EMBL/GenBank/DDBJ databases">
        <title>Draft genome of the parsitic nematode Ancylostoma duodenale.</title>
        <authorList>
            <person name="Mitreva M."/>
        </authorList>
    </citation>
    <scope>NUCLEOTIDE SEQUENCE [LARGE SCALE GENOMIC DNA]</scope>
    <source>
        <strain evidence="1 2">Zhejiang</strain>
    </source>
</reference>
<evidence type="ECO:0000313" key="2">
    <source>
        <dbReference type="Proteomes" id="UP000054047"/>
    </source>
</evidence>
<sequence length="141" mass="16503">MLRITRLMKVRSRIRSSTQRQQSKIREAAAKLIEIRWAGNAMRFNDNLWTRAVSDWTARNVKRTPGRSPTSWSDFFKEGYSTPRVPRVDRTLCKTLAHERDRRIAGARTVYPKINRNPDDQSDKITNCTTGMLLTFYESRP</sequence>
<dbReference type="AlphaFoldDB" id="A0A0C2G5B9"/>
<keyword evidence="2" id="KW-1185">Reference proteome</keyword>
<evidence type="ECO:0000313" key="1">
    <source>
        <dbReference type="EMBL" id="KIH54094.1"/>
    </source>
</evidence>
<protein>
    <submittedName>
        <fullName evidence="1">Uncharacterized protein</fullName>
    </submittedName>
</protein>
<name>A0A0C2G5B9_9BILA</name>
<dbReference type="Proteomes" id="UP000054047">
    <property type="component" value="Unassembled WGS sequence"/>
</dbReference>
<gene>
    <name evidence="1" type="ORF">ANCDUO_15760</name>
</gene>
<organism evidence="1 2">
    <name type="scientific">Ancylostoma duodenale</name>
    <dbReference type="NCBI Taxonomy" id="51022"/>
    <lineage>
        <taxon>Eukaryota</taxon>
        <taxon>Metazoa</taxon>
        <taxon>Ecdysozoa</taxon>
        <taxon>Nematoda</taxon>
        <taxon>Chromadorea</taxon>
        <taxon>Rhabditida</taxon>
        <taxon>Rhabditina</taxon>
        <taxon>Rhabditomorpha</taxon>
        <taxon>Strongyloidea</taxon>
        <taxon>Ancylostomatidae</taxon>
        <taxon>Ancylostomatinae</taxon>
        <taxon>Ancylostoma</taxon>
    </lineage>
</organism>